<dbReference type="Proteomes" id="UP000429607">
    <property type="component" value="Unassembled WGS sequence"/>
</dbReference>
<dbReference type="AlphaFoldDB" id="A0A6A3MD17"/>
<name>A0A6A3MD17_9STRA</name>
<comment type="caution">
    <text evidence="2">The sequence shown here is derived from an EMBL/GenBank/DDBJ whole genome shotgun (WGS) entry which is preliminary data.</text>
</comment>
<dbReference type="EMBL" id="QXFU01000644">
    <property type="protein sequence ID" value="KAE9026093.1"/>
    <property type="molecule type" value="Genomic_DNA"/>
</dbReference>
<gene>
    <name evidence="1" type="ORF">PR001_g16656</name>
    <name evidence="2" type="ORF">PR002_g11002</name>
    <name evidence="3" type="ORF">PR003_g27821</name>
</gene>
<accession>A0A6A3MD17</accession>
<protein>
    <submittedName>
        <fullName evidence="2">Uncharacterized protein</fullName>
    </submittedName>
</protein>
<evidence type="ECO:0000313" key="3">
    <source>
        <dbReference type="EMBL" id="KAE9280928.1"/>
    </source>
</evidence>
<evidence type="ECO:0000313" key="5">
    <source>
        <dbReference type="Proteomes" id="UP000434957"/>
    </source>
</evidence>
<evidence type="ECO:0000313" key="6">
    <source>
        <dbReference type="Proteomes" id="UP000435112"/>
    </source>
</evidence>
<sequence>MRSNEAFVSLLLHAAGHSRQICTCSSTRQNTCGNFGHAAARSYLDLAAARGRKLAANLVRCTQQYTRGRFGHTATRSYLDLAAASEHSRQTWSAARARKRAADFGRAATYSGRTLAVDLVV</sequence>
<dbReference type="Proteomes" id="UP000435112">
    <property type="component" value="Unassembled WGS sequence"/>
</dbReference>
<keyword evidence="5" id="KW-1185">Reference proteome</keyword>
<proteinExistence type="predicted"/>
<evidence type="ECO:0000313" key="1">
    <source>
        <dbReference type="EMBL" id="KAE9008575.1"/>
    </source>
</evidence>
<reference evidence="4 6" key="1">
    <citation type="submission" date="2018-09" db="EMBL/GenBank/DDBJ databases">
        <title>Genomic investigation of the strawberry pathogen Phytophthora fragariae indicates pathogenicity is determined by transcriptional variation in three key races.</title>
        <authorList>
            <person name="Adams T.M."/>
            <person name="Armitage A.D."/>
            <person name="Sobczyk M.K."/>
            <person name="Bates H.J."/>
            <person name="Dunwell J.M."/>
            <person name="Nellist C.F."/>
            <person name="Harrison R.J."/>
        </authorList>
    </citation>
    <scope>NUCLEOTIDE SEQUENCE [LARGE SCALE GENOMIC DNA]</scope>
    <source>
        <strain evidence="1 4">SCRP249</strain>
        <strain evidence="2 6">SCRP324</strain>
        <strain evidence="3 5">SCRP333</strain>
    </source>
</reference>
<evidence type="ECO:0000313" key="4">
    <source>
        <dbReference type="Proteomes" id="UP000429607"/>
    </source>
</evidence>
<organism evidence="2 6">
    <name type="scientific">Phytophthora rubi</name>
    <dbReference type="NCBI Taxonomy" id="129364"/>
    <lineage>
        <taxon>Eukaryota</taxon>
        <taxon>Sar</taxon>
        <taxon>Stramenopiles</taxon>
        <taxon>Oomycota</taxon>
        <taxon>Peronosporomycetes</taxon>
        <taxon>Peronosporales</taxon>
        <taxon>Peronosporaceae</taxon>
        <taxon>Phytophthora</taxon>
    </lineage>
</organism>
<dbReference type="EMBL" id="QXFV01001329">
    <property type="protein sequence ID" value="KAE9008575.1"/>
    <property type="molecule type" value="Genomic_DNA"/>
</dbReference>
<dbReference type="Proteomes" id="UP000434957">
    <property type="component" value="Unassembled WGS sequence"/>
</dbReference>
<dbReference type="EMBL" id="QXFT01004006">
    <property type="protein sequence ID" value="KAE9280928.1"/>
    <property type="molecule type" value="Genomic_DNA"/>
</dbReference>
<evidence type="ECO:0000313" key="2">
    <source>
        <dbReference type="EMBL" id="KAE9026093.1"/>
    </source>
</evidence>